<dbReference type="EMBL" id="JACMSE010000006">
    <property type="protein sequence ID" value="MBC2889619.1"/>
    <property type="molecule type" value="Genomic_DNA"/>
</dbReference>
<evidence type="ECO:0000256" key="1">
    <source>
        <dbReference type="SAM" id="SignalP"/>
    </source>
</evidence>
<evidence type="ECO:0000313" key="2">
    <source>
        <dbReference type="EMBL" id="MBC2889619.1"/>
    </source>
</evidence>
<organism evidence="2 3">
    <name type="scientific">Gordonibacter massiliensis</name>
    <name type="common">ex Traore et al. 2017</name>
    <dbReference type="NCBI Taxonomy" id="1841863"/>
    <lineage>
        <taxon>Bacteria</taxon>
        <taxon>Bacillati</taxon>
        <taxon>Actinomycetota</taxon>
        <taxon>Coriobacteriia</taxon>
        <taxon>Eggerthellales</taxon>
        <taxon>Eggerthellaceae</taxon>
        <taxon>Gordonibacter</taxon>
    </lineage>
</organism>
<feature type="chain" id="PRO_5032860363" evidence="1">
    <location>
        <begin position="40"/>
        <end position="295"/>
    </location>
</feature>
<gene>
    <name evidence="2" type="ORF">H7313_09735</name>
</gene>
<dbReference type="AlphaFoldDB" id="A0A842JK90"/>
<protein>
    <submittedName>
        <fullName evidence="2">Uncharacterized protein</fullName>
    </submittedName>
</protein>
<evidence type="ECO:0000313" key="3">
    <source>
        <dbReference type="Proteomes" id="UP000587396"/>
    </source>
</evidence>
<dbReference type="Proteomes" id="UP000587396">
    <property type="component" value="Unassembled WGS sequence"/>
</dbReference>
<feature type="signal peptide" evidence="1">
    <location>
        <begin position="1"/>
        <end position="39"/>
    </location>
</feature>
<reference evidence="2 3" key="1">
    <citation type="submission" date="2020-08" db="EMBL/GenBank/DDBJ databases">
        <authorList>
            <person name="Liu C."/>
            <person name="Sun Q."/>
        </authorList>
    </citation>
    <scope>NUCLEOTIDE SEQUENCE [LARGE SCALE GENOMIC DNA]</scope>
    <source>
        <strain evidence="2 3">N22</strain>
    </source>
</reference>
<name>A0A842JK90_9ACTN</name>
<keyword evidence="3" id="KW-1185">Reference proteome</keyword>
<accession>A0A842JK90</accession>
<dbReference type="RefSeq" id="WP_185905416.1">
    <property type="nucleotide sequence ID" value="NZ_JACMSE010000006.1"/>
</dbReference>
<proteinExistence type="predicted"/>
<sequence length="295" mass="31189">MISACEGSLHALLGAAKRAVPFAALLLLASLTAGCSAPAQTEAPVAAAPPIGATAQPFVPDAGVAFETPYYMIDLPESWAGTTTFSYSNDYSMPGPGLGLGYSTGVLSNDTGMALFSVTCFTDAWGPQGTFYATSAGSTPLLEGNYVSVYSAMFDPQQSRLSDHTEEYASYVSVKRGAVADAERALELPYYSFDLTAPEAANWQFSYDGTHRIEGDKGVGYALNVSDRTTGEPLFYVVCATEGFGPNAEDERAVAVGSPSTWSKAQVYVAQQRFDADGEAPLLDLEAYARYVAVK</sequence>
<keyword evidence="1" id="KW-0732">Signal</keyword>
<comment type="caution">
    <text evidence="2">The sequence shown here is derived from an EMBL/GenBank/DDBJ whole genome shotgun (WGS) entry which is preliminary data.</text>
</comment>